<dbReference type="EnsemblMetazoa" id="XM_030989469">
    <property type="protein sequence ID" value="XP_030845329"/>
    <property type="gene ID" value="LOC590148"/>
</dbReference>
<dbReference type="Proteomes" id="UP000007110">
    <property type="component" value="Unassembled WGS sequence"/>
</dbReference>
<protein>
    <recommendedName>
        <fullName evidence="1">COMM domain-containing protein</fullName>
    </recommendedName>
</protein>
<dbReference type="Pfam" id="PF07258">
    <property type="entry name" value="COMM_domain"/>
    <property type="match status" value="1"/>
</dbReference>
<evidence type="ECO:0000259" key="1">
    <source>
        <dbReference type="PROSITE" id="PS51269"/>
    </source>
</evidence>
<dbReference type="InterPro" id="IPR017920">
    <property type="entry name" value="COMM"/>
</dbReference>
<sequence>MAVHQDTEFQHLNFLLKASGKDVVQHACEHAFLYHNVLSFPIEVIGKTADGLGINVRDAEKLLETLRKVIKHALYIGCTDATSVHAVFPAGFHKNLKELLSRIIGDKLDKWRQVAIENKVSQPKLVDFDWRVDIKTSSDTLARMSVPTCILQLQIEETASRSHLMPGMSTLNVELSKEKLDTMLDGLGKIRDQLNSVAARK</sequence>
<dbReference type="OrthoDB" id="64318at2759"/>
<dbReference type="EnsemblMetazoa" id="XM_030989468">
    <property type="protein sequence ID" value="XP_030845328"/>
    <property type="gene ID" value="LOC590148"/>
</dbReference>
<feature type="domain" description="COMM" evidence="1">
    <location>
        <begin position="124"/>
        <end position="198"/>
    </location>
</feature>
<dbReference type="FunCoup" id="A0A7M7P2M6">
    <property type="interactions" value="326"/>
</dbReference>
<dbReference type="AlphaFoldDB" id="A0A7M7P2M6"/>
<dbReference type="KEGG" id="spu:590148"/>
<dbReference type="RefSeq" id="XP_030845328.1">
    <property type="nucleotide sequence ID" value="XM_030989468.1"/>
</dbReference>
<reference evidence="2" key="2">
    <citation type="submission" date="2021-01" db="UniProtKB">
        <authorList>
            <consortium name="EnsemblMetazoa"/>
        </authorList>
    </citation>
    <scope>IDENTIFICATION</scope>
</reference>
<reference evidence="3" key="1">
    <citation type="submission" date="2015-02" db="EMBL/GenBank/DDBJ databases">
        <title>Genome sequencing for Strongylocentrotus purpuratus.</title>
        <authorList>
            <person name="Murali S."/>
            <person name="Liu Y."/>
            <person name="Vee V."/>
            <person name="English A."/>
            <person name="Wang M."/>
            <person name="Skinner E."/>
            <person name="Han Y."/>
            <person name="Muzny D.M."/>
            <person name="Worley K.C."/>
            <person name="Gibbs R.A."/>
        </authorList>
    </citation>
    <scope>NUCLEOTIDE SEQUENCE</scope>
</reference>
<proteinExistence type="predicted"/>
<evidence type="ECO:0000313" key="3">
    <source>
        <dbReference type="Proteomes" id="UP000007110"/>
    </source>
</evidence>
<organism evidence="2 3">
    <name type="scientific">Strongylocentrotus purpuratus</name>
    <name type="common">Purple sea urchin</name>
    <dbReference type="NCBI Taxonomy" id="7668"/>
    <lineage>
        <taxon>Eukaryota</taxon>
        <taxon>Metazoa</taxon>
        <taxon>Echinodermata</taxon>
        <taxon>Eleutherozoa</taxon>
        <taxon>Echinozoa</taxon>
        <taxon>Echinoidea</taxon>
        <taxon>Euechinoidea</taxon>
        <taxon>Echinacea</taxon>
        <taxon>Camarodonta</taxon>
        <taxon>Echinidea</taxon>
        <taxon>Strongylocentrotidae</taxon>
        <taxon>Strongylocentrotus</taxon>
    </lineage>
</organism>
<dbReference type="GeneID" id="590148"/>
<dbReference type="CTD" id="29099"/>
<accession>A0A7M7P2M6</accession>
<dbReference type="Pfam" id="PF20923">
    <property type="entry name" value="COMMD9_HN"/>
    <property type="match status" value="1"/>
</dbReference>
<evidence type="ECO:0000313" key="2">
    <source>
        <dbReference type="EnsemblMetazoa" id="XP_030845328"/>
    </source>
</evidence>
<dbReference type="RefSeq" id="XP_030845329.1">
    <property type="nucleotide sequence ID" value="XM_030989469.1"/>
</dbReference>
<dbReference type="InterPro" id="IPR037360">
    <property type="entry name" value="COMMD9"/>
</dbReference>
<dbReference type="OMA" id="WREDISK"/>
<dbReference type="InParanoid" id="A0A7M7P2M6"/>
<keyword evidence="3" id="KW-1185">Reference proteome</keyword>
<dbReference type="PANTHER" id="PTHR15663:SF4">
    <property type="entry name" value="COMM DOMAIN-CONTAINING PROTEIN 9"/>
    <property type="match status" value="1"/>
</dbReference>
<dbReference type="InterPro" id="IPR048676">
    <property type="entry name" value="COMMD9_N"/>
</dbReference>
<name>A0A7M7P2M6_STRPU</name>
<dbReference type="PANTHER" id="PTHR15663">
    <property type="entry name" value="COMM DOMAIN-CONTAINING PROTEIN 9"/>
    <property type="match status" value="1"/>
</dbReference>
<dbReference type="CDD" id="cd04757">
    <property type="entry name" value="Commd9"/>
    <property type="match status" value="1"/>
</dbReference>
<dbReference type="PROSITE" id="PS51269">
    <property type="entry name" value="COMM"/>
    <property type="match status" value="1"/>
</dbReference>